<accession>A0A9E6ZZ55</accession>
<dbReference type="InterPro" id="IPR017208">
    <property type="entry name" value="UCP037442_abhydr"/>
</dbReference>
<dbReference type="SUPFAM" id="SSF53474">
    <property type="entry name" value="alpha/beta-Hydrolases"/>
    <property type="match status" value="1"/>
</dbReference>
<name>A0A9E6ZZ55_9FLAO</name>
<dbReference type="InterPro" id="IPR000073">
    <property type="entry name" value="AB_hydrolase_1"/>
</dbReference>
<feature type="domain" description="AB hydrolase-1" evidence="1">
    <location>
        <begin position="39"/>
        <end position="120"/>
    </location>
</feature>
<reference evidence="2" key="1">
    <citation type="submission" date="2022-03" db="EMBL/GenBank/DDBJ databases">
        <title>Description of Abyssus ytuae gen. nov., sp. nov., a novel member of the family Flavobacteriaceae isolated from the sediment of Mariana Trench.</title>
        <authorList>
            <person name="Zhang J."/>
            <person name="Xu X."/>
        </authorList>
    </citation>
    <scope>NUCLEOTIDE SEQUENCE</scope>
    <source>
        <strain evidence="2">MT3330</strain>
    </source>
</reference>
<gene>
    <name evidence="2" type="ORF">MQE35_12405</name>
</gene>
<evidence type="ECO:0000313" key="2">
    <source>
        <dbReference type="EMBL" id="UOB16536.1"/>
    </source>
</evidence>
<dbReference type="PIRSF" id="PIRSF037442">
    <property type="entry name" value="UCP037442_abhydr"/>
    <property type="match status" value="1"/>
</dbReference>
<protein>
    <submittedName>
        <fullName evidence="2">Alpha/beta fold hydrolase</fullName>
    </submittedName>
</protein>
<dbReference type="GO" id="GO:0016787">
    <property type="term" value="F:hydrolase activity"/>
    <property type="evidence" value="ECO:0007669"/>
    <property type="project" value="UniProtKB-KW"/>
</dbReference>
<dbReference type="InterPro" id="IPR029058">
    <property type="entry name" value="AB_hydrolase_fold"/>
</dbReference>
<evidence type="ECO:0000259" key="1">
    <source>
        <dbReference type="Pfam" id="PF00561"/>
    </source>
</evidence>
<keyword evidence="3" id="KW-1185">Reference proteome</keyword>
<dbReference type="RefSeq" id="WP_255841742.1">
    <property type="nucleotide sequence ID" value="NZ_CP094358.1"/>
</dbReference>
<sequence length="287" mass="32891">MIFEEEIPVKTSKGYFLSATKFNSSQKALNHSIVISSATGVLQKYYKKMARHFAAAGYTVYTFDYSGIGKSGSDIKSLKKNTNTLHEWGSIDQASVVYLAKEENPVNKITLITHSVGGQVLGFNPHYHLIDNAVTVASQSGYWKYFTGIHLPKMWLFWHGLIPLLTPVYGYFPAKRLGLFENLPKKMVYEWAKWGKHTDYIMGFYNEDTTYFHKLTIPIMVLSFPKDTYAPKKSVDWLADQFKNAKVDRKHIIPAESGLDEIGHFGFFRDKFAGSLWKMLQEWITKN</sequence>
<keyword evidence="2" id="KW-0378">Hydrolase</keyword>
<dbReference type="AlphaFoldDB" id="A0A9E6ZZ55"/>
<proteinExistence type="predicted"/>
<organism evidence="2 3">
    <name type="scientific">Abyssalbus ytuae</name>
    <dbReference type="NCBI Taxonomy" id="2926907"/>
    <lineage>
        <taxon>Bacteria</taxon>
        <taxon>Pseudomonadati</taxon>
        <taxon>Bacteroidota</taxon>
        <taxon>Flavobacteriia</taxon>
        <taxon>Flavobacteriales</taxon>
        <taxon>Flavobacteriaceae</taxon>
        <taxon>Abyssalbus</taxon>
    </lineage>
</organism>
<evidence type="ECO:0000313" key="3">
    <source>
        <dbReference type="Proteomes" id="UP000831290"/>
    </source>
</evidence>
<dbReference type="EMBL" id="CP094358">
    <property type="protein sequence ID" value="UOB16536.1"/>
    <property type="molecule type" value="Genomic_DNA"/>
</dbReference>
<dbReference type="Pfam" id="PF00561">
    <property type="entry name" value="Abhydrolase_1"/>
    <property type="match status" value="1"/>
</dbReference>
<dbReference type="Proteomes" id="UP000831290">
    <property type="component" value="Chromosome"/>
</dbReference>
<dbReference type="KEGG" id="fbm:MQE35_12405"/>
<dbReference type="Gene3D" id="3.40.50.1820">
    <property type="entry name" value="alpha/beta hydrolase"/>
    <property type="match status" value="1"/>
</dbReference>